<dbReference type="AlphaFoldDB" id="A0A0C9QMB5"/>
<dbReference type="UniPathway" id="UPA00121">
    <property type="reaction ID" value="UER00345"/>
</dbReference>
<dbReference type="CDD" id="cd13631">
    <property type="entry name" value="PBP2_Ct-PDT_like"/>
    <property type="match status" value="1"/>
</dbReference>
<organism evidence="8">
    <name type="scientific">Wollemia nobilis</name>
    <dbReference type="NCBI Taxonomy" id="56998"/>
    <lineage>
        <taxon>Eukaryota</taxon>
        <taxon>Viridiplantae</taxon>
        <taxon>Streptophyta</taxon>
        <taxon>Embryophyta</taxon>
        <taxon>Tracheophyta</taxon>
        <taxon>Spermatophyta</taxon>
        <taxon>Pinopsida</taxon>
        <taxon>Pinidae</taxon>
        <taxon>Conifers II</taxon>
        <taxon>Araucariales</taxon>
        <taxon>Araucariaceae</taxon>
        <taxon>Wollemia</taxon>
    </lineage>
</organism>
<dbReference type="InterPro" id="IPR008242">
    <property type="entry name" value="Chor_mutase/pphenate_deHydtase"/>
</dbReference>
<dbReference type="GO" id="GO:0004664">
    <property type="term" value="F:prephenate dehydratase activity"/>
    <property type="evidence" value="ECO:0007669"/>
    <property type="project" value="UniProtKB-EC"/>
</dbReference>
<dbReference type="PANTHER" id="PTHR21022">
    <property type="entry name" value="PREPHENATE DEHYDRATASE P PROTEIN"/>
    <property type="match status" value="1"/>
</dbReference>
<name>A0A0C9QMB5_9CONI</name>
<dbReference type="EC" id="4.2.1.51" evidence="2"/>
<dbReference type="SUPFAM" id="SSF53850">
    <property type="entry name" value="Periplasmic binding protein-like II"/>
    <property type="match status" value="1"/>
</dbReference>
<dbReference type="InterPro" id="IPR001086">
    <property type="entry name" value="Preph_deHydtase"/>
</dbReference>
<dbReference type="GO" id="GO:0009094">
    <property type="term" value="P:L-phenylalanine biosynthetic process"/>
    <property type="evidence" value="ECO:0007669"/>
    <property type="project" value="UniProtKB-UniPathway"/>
</dbReference>
<evidence type="ECO:0000256" key="5">
    <source>
        <dbReference type="ARBA" id="ARBA00023222"/>
    </source>
</evidence>
<dbReference type="PROSITE" id="PS51171">
    <property type="entry name" value="PREPHENATE_DEHYDR_3"/>
    <property type="match status" value="1"/>
</dbReference>
<protein>
    <recommendedName>
        <fullName evidence="2">prephenate dehydratase</fullName>
        <ecNumber evidence="2">4.2.1.51</ecNumber>
    </recommendedName>
</protein>
<dbReference type="Pfam" id="PF00800">
    <property type="entry name" value="PDT"/>
    <property type="match status" value="1"/>
</dbReference>
<proteinExistence type="predicted"/>
<dbReference type="Gene3D" id="3.30.70.260">
    <property type="match status" value="1"/>
</dbReference>
<evidence type="ECO:0000313" key="8">
    <source>
        <dbReference type="EMBL" id="JAG85790.1"/>
    </source>
</evidence>
<evidence type="ECO:0000259" key="7">
    <source>
        <dbReference type="PROSITE" id="PS51171"/>
    </source>
</evidence>
<evidence type="ECO:0000256" key="3">
    <source>
        <dbReference type="ARBA" id="ARBA00022605"/>
    </source>
</evidence>
<keyword evidence="5" id="KW-0584">Phenylalanine biosynthesis</keyword>
<keyword evidence="3" id="KW-0028">Amino-acid biosynthesis</keyword>
<keyword evidence="4" id="KW-0057">Aromatic amino acid biosynthesis</keyword>
<dbReference type="GO" id="GO:0047769">
    <property type="term" value="F:arogenate dehydratase activity"/>
    <property type="evidence" value="ECO:0007669"/>
    <property type="project" value="TreeGrafter"/>
</dbReference>
<comment type="pathway">
    <text evidence="1">Amino-acid biosynthesis; L-phenylalanine biosynthesis; phenylpyruvate from prephenate: step 1/1.</text>
</comment>
<dbReference type="GO" id="GO:0009507">
    <property type="term" value="C:chloroplast"/>
    <property type="evidence" value="ECO:0007669"/>
    <property type="project" value="TreeGrafter"/>
</dbReference>
<dbReference type="SUPFAM" id="SSF55021">
    <property type="entry name" value="ACT-like"/>
    <property type="match status" value="1"/>
</dbReference>
<sequence length="358" mass="38505">MAASRCLYRTPVRATGAGFRKHAAVRPKPAEGLEAEKAALLERLERIYREGEEGLEKNKRVLFPPGGSGQGRPVRVAYQGVRGSYCQEAAVRAFRRCDAVPCCEGMDSAFAAVESGAVDRAVVPVENSLDGVIERNYDLMLRHPEVRVVGELLLPINHCLLGVDGGYSVKRVVSHPQALAHCQLRLADLGVEIEAVDNAATAARFVAENGVRDTGVIGSSVAGREFGLRVIEENMQDDSSNTTRFFVLGKEAAAAPPPSPSRTTVAFSLEVGTAGLYKALAIFAAQDVKVSGIQSRPLRENPIRVVDGGDAGSFTYFEYVFFVDLEVSVMHPAVEEALAELGHIATFVRVLGSYSLDS</sequence>
<dbReference type="InterPro" id="IPR045865">
    <property type="entry name" value="ACT-like_dom_sf"/>
</dbReference>
<evidence type="ECO:0000256" key="6">
    <source>
        <dbReference type="ARBA" id="ARBA00023239"/>
    </source>
</evidence>
<evidence type="ECO:0000256" key="4">
    <source>
        <dbReference type="ARBA" id="ARBA00023141"/>
    </source>
</evidence>
<evidence type="ECO:0000256" key="2">
    <source>
        <dbReference type="ARBA" id="ARBA00013147"/>
    </source>
</evidence>
<dbReference type="EMBL" id="GCHU01022517">
    <property type="protein sequence ID" value="JAG85790.1"/>
    <property type="molecule type" value="Transcribed_RNA"/>
</dbReference>
<feature type="domain" description="Prephenate dehydratase" evidence="7">
    <location>
        <begin position="75"/>
        <end position="250"/>
    </location>
</feature>
<accession>A0A0C9QMB5</accession>
<reference evidence="8" key="1">
    <citation type="submission" date="2015-02" db="EMBL/GenBank/DDBJ databases">
        <title>A transcriptome of Wollemia nobilis - a relic of Gondwana.</title>
        <authorList>
            <person name="Chia J.Y."/>
            <person name="Leong Y.S."/>
            <person name="Abdul Karim S."/>
            <person name="Wan Azmi N."/>
            <person name="Hercus R."/>
            <person name="Croft L."/>
        </authorList>
    </citation>
    <scope>NUCLEOTIDE SEQUENCE</scope>
    <source>
        <strain evidence="8">MaeBrown</strain>
        <tissue evidence="8">Leaf</tissue>
    </source>
</reference>
<dbReference type="Gene3D" id="3.40.190.10">
    <property type="entry name" value="Periplasmic binding protein-like II"/>
    <property type="match status" value="2"/>
</dbReference>
<dbReference type="PIRSF" id="PIRSF001500">
    <property type="entry name" value="Chor_mut_pdt_Ppr"/>
    <property type="match status" value="1"/>
</dbReference>
<dbReference type="CDD" id="cd04905">
    <property type="entry name" value="ACT_CM-PDT"/>
    <property type="match status" value="1"/>
</dbReference>
<dbReference type="PANTHER" id="PTHR21022:SF26">
    <property type="entry name" value="AROGENATE DEHYDRATASE_PREPHENATE DEHYDRATASE 2, CHLOROPLASTIC-LIKE"/>
    <property type="match status" value="1"/>
</dbReference>
<evidence type="ECO:0000256" key="1">
    <source>
        <dbReference type="ARBA" id="ARBA00004741"/>
    </source>
</evidence>
<keyword evidence="6" id="KW-0456">Lyase</keyword>